<dbReference type="RefSeq" id="XP_070914054.1">
    <property type="nucleotide sequence ID" value="XM_071057953.1"/>
</dbReference>
<keyword evidence="2" id="KW-1185">Reference proteome</keyword>
<reference evidence="1 2" key="1">
    <citation type="submission" date="2024-09" db="EMBL/GenBank/DDBJ databases">
        <title>Itraconazole resistance in Madurella fahalii resulting from another homologue of gene encoding cytochrome P450 14-alpha sterol demethylase (CYP51).</title>
        <authorList>
            <person name="Yoshioka I."/>
            <person name="Fahal A.H."/>
            <person name="Kaneko S."/>
            <person name="Yaguchi T."/>
        </authorList>
    </citation>
    <scope>NUCLEOTIDE SEQUENCE [LARGE SCALE GENOMIC DNA]</scope>
    <source>
        <strain evidence="1 2">IFM 68171</strain>
    </source>
</reference>
<evidence type="ECO:0000313" key="1">
    <source>
        <dbReference type="EMBL" id="GAB1312321.1"/>
    </source>
</evidence>
<evidence type="ECO:0000313" key="2">
    <source>
        <dbReference type="Proteomes" id="UP001628179"/>
    </source>
</evidence>
<sequence>MPPPELANSCAMVFNCVSMRSPCPRCQTGASTFASSPRPLTVAAHHNTIDDLKAILRLEPGNQTSAGREISYPARRRPSLDVYPVIEDLSADDTAA</sequence>
<dbReference type="Proteomes" id="UP001628179">
    <property type="component" value="Unassembled WGS sequence"/>
</dbReference>
<comment type="caution">
    <text evidence="1">The sequence shown here is derived from an EMBL/GenBank/DDBJ whole genome shotgun (WGS) entry which is preliminary data.</text>
</comment>
<proteinExistence type="predicted"/>
<dbReference type="EMBL" id="BAAFSV010000001">
    <property type="protein sequence ID" value="GAB1312321.1"/>
    <property type="molecule type" value="Genomic_DNA"/>
</dbReference>
<protein>
    <submittedName>
        <fullName evidence="1">Uncharacterized protein</fullName>
    </submittedName>
</protein>
<accession>A0ABQ0G3H4</accession>
<name>A0ABQ0G3H4_9PEZI</name>
<dbReference type="GeneID" id="98173276"/>
<organism evidence="1 2">
    <name type="scientific">Madurella fahalii</name>
    <dbReference type="NCBI Taxonomy" id="1157608"/>
    <lineage>
        <taxon>Eukaryota</taxon>
        <taxon>Fungi</taxon>
        <taxon>Dikarya</taxon>
        <taxon>Ascomycota</taxon>
        <taxon>Pezizomycotina</taxon>
        <taxon>Sordariomycetes</taxon>
        <taxon>Sordariomycetidae</taxon>
        <taxon>Sordariales</taxon>
        <taxon>Sordariales incertae sedis</taxon>
        <taxon>Madurella</taxon>
    </lineage>
</organism>
<gene>
    <name evidence="1" type="ORF">MFIFM68171_02531</name>
</gene>